<protein>
    <submittedName>
        <fullName evidence="1">Uncharacterized protein</fullName>
    </submittedName>
</protein>
<dbReference type="HOGENOM" id="CLU_2606042_0_0_1"/>
<proteinExistence type="predicted"/>
<accession>A0A0D2AB07</accession>
<sequence length="79" mass="9100">MTNGATYASLRTTSASQPGTFQALQHTNLRRYDLTPWTQNNDLLVTRDFVETVETIHAEDQDWYVKAVKWVAYSIYDGQ</sequence>
<keyword evidence="2" id="KW-1185">Reference proteome</keyword>
<gene>
    <name evidence="1" type="ORF">PV06_10539</name>
</gene>
<dbReference type="EMBL" id="KN847344">
    <property type="protein sequence ID" value="KIW37501.1"/>
    <property type="molecule type" value="Genomic_DNA"/>
</dbReference>
<name>A0A0D2AB07_9EURO</name>
<reference evidence="1 2" key="1">
    <citation type="submission" date="2015-01" db="EMBL/GenBank/DDBJ databases">
        <title>The Genome Sequence of Exophiala oligosperma CBS72588.</title>
        <authorList>
            <consortium name="The Broad Institute Genomics Platform"/>
            <person name="Cuomo C."/>
            <person name="de Hoog S."/>
            <person name="Gorbushina A."/>
            <person name="Stielow B."/>
            <person name="Teixiera M."/>
            <person name="Abouelleil A."/>
            <person name="Chapman S.B."/>
            <person name="Priest M."/>
            <person name="Young S.K."/>
            <person name="Wortman J."/>
            <person name="Nusbaum C."/>
            <person name="Birren B."/>
        </authorList>
    </citation>
    <scope>NUCLEOTIDE SEQUENCE [LARGE SCALE GENOMIC DNA]</scope>
    <source>
        <strain evidence="1 2">CBS 72588</strain>
    </source>
</reference>
<dbReference type="Proteomes" id="UP000053342">
    <property type="component" value="Unassembled WGS sequence"/>
</dbReference>
<organism evidence="1 2">
    <name type="scientific">Exophiala oligosperma</name>
    <dbReference type="NCBI Taxonomy" id="215243"/>
    <lineage>
        <taxon>Eukaryota</taxon>
        <taxon>Fungi</taxon>
        <taxon>Dikarya</taxon>
        <taxon>Ascomycota</taxon>
        <taxon>Pezizomycotina</taxon>
        <taxon>Eurotiomycetes</taxon>
        <taxon>Chaetothyriomycetidae</taxon>
        <taxon>Chaetothyriales</taxon>
        <taxon>Herpotrichiellaceae</taxon>
        <taxon>Exophiala</taxon>
    </lineage>
</organism>
<evidence type="ECO:0000313" key="2">
    <source>
        <dbReference type="Proteomes" id="UP000053342"/>
    </source>
</evidence>
<dbReference type="AlphaFoldDB" id="A0A0D2AB07"/>
<dbReference type="RefSeq" id="XP_016257717.1">
    <property type="nucleotide sequence ID" value="XM_016412097.1"/>
</dbReference>
<dbReference type="VEuPathDB" id="FungiDB:PV06_10539"/>
<evidence type="ECO:0000313" key="1">
    <source>
        <dbReference type="EMBL" id="KIW37501.1"/>
    </source>
</evidence>
<dbReference type="GeneID" id="27362613"/>